<gene>
    <name evidence="2" type="ORF">BD289DRAFT_371792</name>
</gene>
<evidence type="ECO:0000256" key="1">
    <source>
        <dbReference type="SAM" id="MobiDB-lite"/>
    </source>
</evidence>
<evidence type="ECO:0000313" key="3">
    <source>
        <dbReference type="Proteomes" id="UP000241462"/>
    </source>
</evidence>
<dbReference type="STRING" id="2025994.A0A2T3A392"/>
<protein>
    <submittedName>
        <fullName evidence="2">Uncharacterized protein</fullName>
    </submittedName>
</protein>
<reference evidence="2 3" key="1">
    <citation type="journal article" date="2018" name="Mycol. Prog.">
        <title>Coniella lustricola, a new species from submerged detritus.</title>
        <authorList>
            <person name="Raudabaugh D.B."/>
            <person name="Iturriaga T."/>
            <person name="Carver A."/>
            <person name="Mondo S."/>
            <person name="Pangilinan J."/>
            <person name="Lipzen A."/>
            <person name="He G."/>
            <person name="Amirebrahimi M."/>
            <person name="Grigoriev I.V."/>
            <person name="Miller A.N."/>
        </authorList>
    </citation>
    <scope>NUCLEOTIDE SEQUENCE [LARGE SCALE GENOMIC DNA]</scope>
    <source>
        <strain evidence="2 3">B22-T-1</strain>
    </source>
</reference>
<feature type="compositionally biased region" description="Basic and acidic residues" evidence="1">
    <location>
        <begin position="189"/>
        <end position="203"/>
    </location>
</feature>
<dbReference type="InParanoid" id="A0A2T3A392"/>
<dbReference type="EMBL" id="KZ678487">
    <property type="protein sequence ID" value="PSR82124.1"/>
    <property type="molecule type" value="Genomic_DNA"/>
</dbReference>
<dbReference type="OrthoDB" id="4158987at2759"/>
<sequence>MSKTQEAQTQEAASAAAASGQGPPQAEVARAVEAAQAAARFQDAADALKKQASLALDPAERERLWTAAYMKEKEAHGESKKARVLASGWGQGAGMGIGLSAAVGMGLGNVLGAVLSGVVAVPGTLIGSGVGAIHGPWFKFKDLVGAGGNGDNSGGDGALDEKDISNLGDLTEDERDEKAHMAIVAAARQVDDEKANKLKDNGGSKDQPQSQPKKQSKETTTNNSTSEGKKESKSQTNAQPKKESTAT</sequence>
<organism evidence="2 3">
    <name type="scientific">Coniella lustricola</name>
    <dbReference type="NCBI Taxonomy" id="2025994"/>
    <lineage>
        <taxon>Eukaryota</taxon>
        <taxon>Fungi</taxon>
        <taxon>Dikarya</taxon>
        <taxon>Ascomycota</taxon>
        <taxon>Pezizomycotina</taxon>
        <taxon>Sordariomycetes</taxon>
        <taxon>Sordariomycetidae</taxon>
        <taxon>Diaporthales</taxon>
        <taxon>Schizoparmaceae</taxon>
        <taxon>Coniella</taxon>
    </lineage>
</organism>
<keyword evidence="3" id="KW-1185">Reference proteome</keyword>
<dbReference type="Proteomes" id="UP000241462">
    <property type="component" value="Unassembled WGS sequence"/>
</dbReference>
<feature type="region of interest" description="Disordered" evidence="1">
    <location>
        <begin position="186"/>
        <end position="247"/>
    </location>
</feature>
<name>A0A2T3A392_9PEZI</name>
<accession>A0A2T3A392</accession>
<feature type="region of interest" description="Disordered" evidence="1">
    <location>
        <begin position="1"/>
        <end position="31"/>
    </location>
</feature>
<feature type="compositionally biased region" description="Low complexity" evidence="1">
    <location>
        <begin position="204"/>
        <end position="226"/>
    </location>
</feature>
<evidence type="ECO:0000313" key="2">
    <source>
        <dbReference type="EMBL" id="PSR82124.1"/>
    </source>
</evidence>
<proteinExistence type="predicted"/>
<dbReference type="AlphaFoldDB" id="A0A2T3A392"/>